<dbReference type="InterPro" id="IPR004358">
    <property type="entry name" value="Sig_transdc_His_kin-like_C"/>
</dbReference>
<evidence type="ECO:0000256" key="1">
    <source>
        <dbReference type="ARBA" id="ARBA00000085"/>
    </source>
</evidence>
<dbReference type="SUPFAM" id="SSF55874">
    <property type="entry name" value="ATPase domain of HSP90 chaperone/DNA topoisomerase II/histidine kinase"/>
    <property type="match status" value="1"/>
</dbReference>
<evidence type="ECO:0000256" key="3">
    <source>
        <dbReference type="ARBA" id="ARBA00012438"/>
    </source>
</evidence>
<dbReference type="InterPro" id="IPR005467">
    <property type="entry name" value="His_kinase_dom"/>
</dbReference>
<evidence type="ECO:0000256" key="2">
    <source>
        <dbReference type="ARBA" id="ARBA00004370"/>
    </source>
</evidence>
<reference evidence="15" key="1">
    <citation type="journal article" date="2019" name="Int. J. Syst. Evol. Microbiol.">
        <title>The Global Catalogue of Microorganisms (GCM) 10K type strain sequencing project: providing services to taxonomists for standard genome sequencing and annotation.</title>
        <authorList>
            <consortium name="The Broad Institute Genomics Platform"/>
            <consortium name="The Broad Institute Genome Sequencing Center for Infectious Disease"/>
            <person name="Wu L."/>
            <person name="Ma J."/>
        </authorList>
    </citation>
    <scope>NUCLEOTIDE SEQUENCE [LARGE SCALE GENOMIC DNA]</scope>
    <source>
        <strain evidence="15">CECT 7184</strain>
    </source>
</reference>
<feature type="domain" description="HAMP" evidence="13">
    <location>
        <begin position="186"/>
        <end position="239"/>
    </location>
</feature>
<dbReference type="InterPro" id="IPR036890">
    <property type="entry name" value="HATPase_C_sf"/>
</dbReference>
<organism evidence="14 15">
    <name type="scientific">Paenimyroides ceti</name>
    <dbReference type="NCBI Taxonomy" id="395087"/>
    <lineage>
        <taxon>Bacteria</taxon>
        <taxon>Pseudomonadati</taxon>
        <taxon>Bacteroidota</taxon>
        <taxon>Flavobacteriia</taxon>
        <taxon>Flavobacteriales</taxon>
        <taxon>Flavobacteriaceae</taxon>
        <taxon>Paenimyroides</taxon>
    </lineage>
</organism>
<dbReference type="Gene3D" id="1.10.287.130">
    <property type="match status" value="1"/>
</dbReference>
<evidence type="ECO:0000256" key="9">
    <source>
        <dbReference type="ARBA" id="ARBA00023012"/>
    </source>
</evidence>
<evidence type="ECO:0000256" key="7">
    <source>
        <dbReference type="ARBA" id="ARBA00022777"/>
    </source>
</evidence>
<dbReference type="PANTHER" id="PTHR45436:SF5">
    <property type="entry name" value="SENSOR HISTIDINE KINASE TRCS"/>
    <property type="match status" value="1"/>
</dbReference>
<feature type="domain" description="Histidine kinase" evidence="12">
    <location>
        <begin position="247"/>
        <end position="462"/>
    </location>
</feature>
<dbReference type="Proteomes" id="UP001242368">
    <property type="component" value="Unassembled WGS sequence"/>
</dbReference>
<accession>A0ABT8CNP0</accession>
<comment type="subcellular location">
    <subcellularLocation>
        <location evidence="2">Membrane</location>
    </subcellularLocation>
</comment>
<dbReference type="Pfam" id="PF00512">
    <property type="entry name" value="HisKA"/>
    <property type="match status" value="1"/>
</dbReference>
<dbReference type="SMART" id="SM00304">
    <property type="entry name" value="HAMP"/>
    <property type="match status" value="1"/>
</dbReference>
<keyword evidence="15" id="KW-1185">Reference proteome</keyword>
<evidence type="ECO:0000256" key="5">
    <source>
        <dbReference type="ARBA" id="ARBA00022679"/>
    </source>
</evidence>
<dbReference type="CDD" id="cd00075">
    <property type="entry name" value="HATPase"/>
    <property type="match status" value="1"/>
</dbReference>
<keyword evidence="4" id="KW-0597">Phosphoprotein</keyword>
<dbReference type="RefSeq" id="WP_290361959.1">
    <property type="nucleotide sequence ID" value="NZ_JAUFQU010000001.1"/>
</dbReference>
<dbReference type="Pfam" id="PF00672">
    <property type="entry name" value="HAMP"/>
    <property type="match status" value="1"/>
</dbReference>
<dbReference type="InterPro" id="IPR003661">
    <property type="entry name" value="HisK_dim/P_dom"/>
</dbReference>
<dbReference type="CDD" id="cd00082">
    <property type="entry name" value="HisKA"/>
    <property type="match status" value="1"/>
</dbReference>
<evidence type="ECO:0000256" key="10">
    <source>
        <dbReference type="ARBA" id="ARBA00023136"/>
    </source>
</evidence>
<dbReference type="PRINTS" id="PR00344">
    <property type="entry name" value="BCTRLSENSOR"/>
</dbReference>
<gene>
    <name evidence="14" type="ORF">QW060_01565</name>
</gene>
<dbReference type="InterPro" id="IPR003660">
    <property type="entry name" value="HAMP_dom"/>
</dbReference>
<keyword evidence="6 11" id="KW-0812">Transmembrane</keyword>
<proteinExistence type="predicted"/>
<comment type="catalytic activity">
    <reaction evidence="1">
        <text>ATP + protein L-histidine = ADP + protein N-phospho-L-histidine.</text>
        <dbReference type="EC" id="2.7.13.3"/>
    </reaction>
</comment>
<keyword evidence="7 14" id="KW-0418">Kinase</keyword>
<feature type="transmembrane region" description="Helical" evidence="11">
    <location>
        <begin position="130"/>
        <end position="152"/>
    </location>
</feature>
<evidence type="ECO:0000256" key="8">
    <source>
        <dbReference type="ARBA" id="ARBA00022989"/>
    </source>
</evidence>
<feature type="transmembrane region" description="Helical" evidence="11">
    <location>
        <begin position="12"/>
        <end position="34"/>
    </location>
</feature>
<keyword evidence="10 11" id="KW-0472">Membrane</keyword>
<evidence type="ECO:0000259" key="13">
    <source>
        <dbReference type="PROSITE" id="PS50885"/>
    </source>
</evidence>
<dbReference type="SUPFAM" id="SSF47384">
    <property type="entry name" value="Homodimeric domain of signal transducing histidine kinase"/>
    <property type="match status" value="1"/>
</dbReference>
<dbReference type="PANTHER" id="PTHR45436">
    <property type="entry name" value="SENSOR HISTIDINE KINASE YKOH"/>
    <property type="match status" value="1"/>
</dbReference>
<evidence type="ECO:0000256" key="6">
    <source>
        <dbReference type="ARBA" id="ARBA00022692"/>
    </source>
</evidence>
<evidence type="ECO:0000256" key="4">
    <source>
        <dbReference type="ARBA" id="ARBA00022553"/>
    </source>
</evidence>
<dbReference type="EMBL" id="JAUFQU010000001">
    <property type="protein sequence ID" value="MDN3705810.1"/>
    <property type="molecule type" value="Genomic_DNA"/>
</dbReference>
<feature type="transmembrane region" description="Helical" evidence="11">
    <location>
        <begin position="164"/>
        <end position="185"/>
    </location>
</feature>
<keyword evidence="5" id="KW-0808">Transferase</keyword>
<comment type="caution">
    <text evidence="14">The sequence shown here is derived from an EMBL/GenBank/DDBJ whole genome shotgun (WGS) entry which is preliminary data.</text>
</comment>
<dbReference type="SUPFAM" id="SSF158472">
    <property type="entry name" value="HAMP domain-like"/>
    <property type="match status" value="1"/>
</dbReference>
<sequence length="462" mass="53330">MFKKISIKNRIALLYSISFSGLMLLIFSVLYAVVSLSISASVRNILKEEIQHHVNYVKKQPVFTRYIEEGEWNEIEHADLELNPVFISIYNKDFQLVEQSPNLKEHHLKWQDGQPEFSIFSFPFNGSDLLISQAVLVHNHITVGYIVIGVSMKNQQMVLTYLQLALWLIFPLSLGIIFLTARFIASKSIAPVFTIISTARTITENHLSQRIELPSHEDELHTLTVTINSLLDRLEFQLQKARQFSADASHELRTPLAVIKGTLEILIRKQRTIEEYENKIGYTLKQADRLSQLVEQFLLLARIENDPMEIKKSNLHPEWLIRQSVERYQVFLKEKQIQLSEDYQPVPTIYRCQEYLEIIMDNLLSNAIKFVNPKGIIRIALQKEENQIVMTITDNGIGISPEELHYITNRYYRAENVKTNNIKGSGLGLHIAYKLAQLDGNRLEIESLPGKGTEVRLIMPFE</sequence>
<keyword evidence="9" id="KW-0902">Two-component regulatory system</keyword>
<dbReference type="GO" id="GO:0016301">
    <property type="term" value="F:kinase activity"/>
    <property type="evidence" value="ECO:0007669"/>
    <property type="project" value="UniProtKB-KW"/>
</dbReference>
<dbReference type="PROSITE" id="PS50109">
    <property type="entry name" value="HIS_KIN"/>
    <property type="match status" value="1"/>
</dbReference>
<name>A0ABT8CNP0_9FLAO</name>
<dbReference type="Pfam" id="PF02518">
    <property type="entry name" value="HATPase_c"/>
    <property type="match status" value="1"/>
</dbReference>
<dbReference type="InterPro" id="IPR003594">
    <property type="entry name" value="HATPase_dom"/>
</dbReference>
<dbReference type="PROSITE" id="PS50885">
    <property type="entry name" value="HAMP"/>
    <property type="match status" value="1"/>
</dbReference>
<dbReference type="CDD" id="cd06225">
    <property type="entry name" value="HAMP"/>
    <property type="match status" value="1"/>
</dbReference>
<dbReference type="InterPro" id="IPR050428">
    <property type="entry name" value="TCS_sensor_his_kinase"/>
</dbReference>
<protein>
    <recommendedName>
        <fullName evidence="3">histidine kinase</fullName>
        <ecNumber evidence="3">2.7.13.3</ecNumber>
    </recommendedName>
</protein>
<dbReference type="SMART" id="SM00387">
    <property type="entry name" value="HATPase_c"/>
    <property type="match status" value="1"/>
</dbReference>
<dbReference type="SMART" id="SM00388">
    <property type="entry name" value="HisKA"/>
    <property type="match status" value="1"/>
</dbReference>
<dbReference type="EC" id="2.7.13.3" evidence="3"/>
<dbReference type="InterPro" id="IPR036097">
    <property type="entry name" value="HisK_dim/P_sf"/>
</dbReference>
<evidence type="ECO:0000256" key="11">
    <source>
        <dbReference type="SAM" id="Phobius"/>
    </source>
</evidence>
<dbReference type="Gene3D" id="6.10.340.10">
    <property type="match status" value="1"/>
</dbReference>
<evidence type="ECO:0000313" key="14">
    <source>
        <dbReference type="EMBL" id="MDN3705810.1"/>
    </source>
</evidence>
<dbReference type="Gene3D" id="3.30.565.10">
    <property type="entry name" value="Histidine kinase-like ATPase, C-terminal domain"/>
    <property type="match status" value="1"/>
</dbReference>
<evidence type="ECO:0000259" key="12">
    <source>
        <dbReference type="PROSITE" id="PS50109"/>
    </source>
</evidence>
<evidence type="ECO:0000313" key="15">
    <source>
        <dbReference type="Proteomes" id="UP001242368"/>
    </source>
</evidence>
<keyword evidence="8 11" id="KW-1133">Transmembrane helix</keyword>